<evidence type="ECO:0008006" key="3">
    <source>
        <dbReference type="Google" id="ProtNLM"/>
    </source>
</evidence>
<organism evidence="1 2">
    <name type="scientific">Moorena producens PAL-8-15-08-1</name>
    <dbReference type="NCBI Taxonomy" id="1458985"/>
    <lineage>
        <taxon>Bacteria</taxon>
        <taxon>Bacillati</taxon>
        <taxon>Cyanobacteriota</taxon>
        <taxon>Cyanophyceae</taxon>
        <taxon>Coleofasciculales</taxon>
        <taxon>Coleofasciculaceae</taxon>
        <taxon>Moorena</taxon>
    </lineage>
</organism>
<protein>
    <recommendedName>
        <fullName evidence="3">DUF533 domain-containing protein</fullName>
    </recommendedName>
</protein>
<accession>A0A1D8TPL2</accession>
<dbReference type="SUPFAM" id="SSF158682">
    <property type="entry name" value="TerB-like"/>
    <property type="match status" value="1"/>
</dbReference>
<evidence type="ECO:0000313" key="1">
    <source>
        <dbReference type="EMBL" id="AOW99589.1"/>
    </source>
</evidence>
<dbReference type="KEGG" id="mpro:BJP34_09080"/>
<gene>
    <name evidence="1" type="ORF">BJP34_09080</name>
</gene>
<sequence>MTTATTDMDPIRATIAKWYLKEIWGWDLDKMAQVEELSNSIQLETMLKSLLIAANGDGELSEAERKWVIGRGATAGASESLLKELETYPANQDISEVVTSTPVTSKGRRAIIYIAIKAAASDAEYAEGEKATIRKMAKAIDISEEVVKEIEDLCLEEERIKQKRISLCLPEGDPYN</sequence>
<name>A0A1D8TPL2_9CYAN</name>
<dbReference type="Gene3D" id="1.10.3680.10">
    <property type="entry name" value="TerB-like"/>
    <property type="match status" value="1"/>
</dbReference>
<dbReference type="RefSeq" id="WP_070392070.1">
    <property type="nucleotide sequence ID" value="NZ_CP017599.1"/>
</dbReference>
<reference evidence="2" key="1">
    <citation type="submission" date="2016-10" db="EMBL/GenBank/DDBJ databases">
        <title>Comparative genomics uncovers the prolific and rare metabolic potential of the cyanobacterial genus Moorea.</title>
        <authorList>
            <person name="Leao T."/>
            <person name="Castelao G."/>
            <person name="Korobeynikov A."/>
            <person name="Monroe E.A."/>
            <person name="Podell S."/>
            <person name="Glukhov E."/>
            <person name="Allen E."/>
            <person name="Gerwick W.H."/>
            <person name="Gerwick L."/>
        </authorList>
    </citation>
    <scope>NUCLEOTIDE SEQUENCE [LARGE SCALE GENOMIC DNA]</scope>
    <source>
        <strain evidence="2">PAL-8-15-08-1</strain>
    </source>
</reference>
<dbReference type="EMBL" id="CP017599">
    <property type="protein sequence ID" value="AOW99589.1"/>
    <property type="molecule type" value="Genomic_DNA"/>
</dbReference>
<evidence type="ECO:0000313" key="2">
    <source>
        <dbReference type="Proteomes" id="UP000177870"/>
    </source>
</evidence>
<proteinExistence type="predicted"/>
<dbReference type="AlphaFoldDB" id="A0A1D8TPL2"/>
<dbReference type="InterPro" id="IPR029024">
    <property type="entry name" value="TerB-like"/>
</dbReference>
<dbReference type="Proteomes" id="UP000177870">
    <property type="component" value="Chromosome"/>
</dbReference>